<keyword evidence="2" id="KW-0812">Transmembrane</keyword>
<keyword evidence="2" id="KW-0472">Membrane</keyword>
<comment type="caution">
    <text evidence="4">The sequence shown here is derived from an EMBL/GenBank/DDBJ whole genome shotgun (WGS) entry which is preliminary data.</text>
</comment>
<evidence type="ECO:0000313" key="4">
    <source>
        <dbReference type="EMBL" id="KAL3421581.1"/>
    </source>
</evidence>
<dbReference type="EMBL" id="JBFCZG010000006">
    <property type="protein sequence ID" value="KAL3421581.1"/>
    <property type="molecule type" value="Genomic_DNA"/>
</dbReference>
<feature type="transmembrane region" description="Helical" evidence="2">
    <location>
        <begin position="354"/>
        <end position="371"/>
    </location>
</feature>
<evidence type="ECO:0000256" key="1">
    <source>
        <dbReference type="SAM" id="MobiDB-lite"/>
    </source>
</evidence>
<dbReference type="GO" id="GO:0016746">
    <property type="term" value="F:acyltransferase activity"/>
    <property type="evidence" value="ECO:0007669"/>
    <property type="project" value="UniProtKB-KW"/>
</dbReference>
<reference evidence="4 5" key="1">
    <citation type="submission" date="2024-06" db="EMBL/GenBank/DDBJ databases">
        <title>Complete genome of Phlyctema vagabunda strain 19-DSS-EL-015.</title>
        <authorList>
            <person name="Fiorenzani C."/>
        </authorList>
    </citation>
    <scope>NUCLEOTIDE SEQUENCE [LARGE SCALE GENOMIC DNA]</scope>
    <source>
        <strain evidence="4 5">19-DSS-EL-015</strain>
    </source>
</reference>
<feature type="transmembrane region" description="Helical" evidence="2">
    <location>
        <begin position="161"/>
        <end position="179"/>
    </location>
</feature>
<gene>
    <name evidence="4" type="ORF">PVAG01_08027</name>
</gene>
<keyword evidence="5" id="KW-1185">Reference proteome</keyword>
<dbReference type="Proteomes" id="UP001629113">
    <property type="component" value="Unassembled WGS sequence"/>
</dbReference>
<dbReference type="InterPro" id="IPR050879">
    <property type="entry name" value="Acyltransferase_3"/>
</dbReference>
<feature type="region of interest" description="Disordered" evidence="1">
    <location>
        <begin position="1"/>
        <end position="29"/>
    </location>
</feature>
<proteinExistence type="predicted"/>
<organism evidence="4 5">
    <name type="scientific">Phlyctema vagabunda</name>
    <dbReference type="NCBI Taxonomy" id="108571"/>
    <lineage>
        <taxon>Eukaryota</taxon>
        <taxon>Fungi</taxon>
        <taxon>Dikarya</taxon>
        <taxon>Ascomycota</taxon>
        <taxon>Pezizomycotina</taxon>
        <taxon>Leotiomycetes</taxon>
        <taxon>Helotiales</taxon>
        <taxon>Dermateaceae</taxon>
        <taxon>Phlyctema</taxon>
    </lineage>
</organism>
<feature type="transmembrane region" description="Helical" evidence="2">
    <location>
        <begin position="110"/>
        <end position="131"/>
    </location>
</feature>
<dbReference type="PANTHER" id="PTHR23028">
    <property type="entry name" value="ACETYLTRANSFERASE"/>
    <property type="match status" value="1"/>
</dbReference>
<keyword evidence="4" id="KW-0012">Acyltransferase</keyword>
<feature type="domain" description="Acyltransferase 3" evidence="3">
    <location>
        <begin position="58"/>
        <end position="414"/>
    </location>
</feature>
<feature type="transmembrane region" description="Helical" evidence="2">
    <location>
        <begin position="260"/>
        <end position="287"/>
    </location>
</feature>
<keyword evidence="4" id="KW-0808">Transferase</keyword>
<dbReference type="Pfam" id="PF01757">
    <property type="entry name" value="Acyl_transf_3"/>
    <property type="match status" value="1"/>
</dbReference>
<evidence type="ECO:0000256" key="2">
    <source>
        <dbReference type="SAM" id="Phobius"/>
    </source>
</evidence>
<evidence type="ECO:0000259" key="3">
    <source>
        <dbReference type="Pfam" id="PF01757"/>
    </source>
</evidence>
<accession>A0ABR4PEX5</accession>
<dbReference type="PANTHER" id="PTHR23028:SF125">
    <property type="entry name" value="ACYLTRANSFERASE"/>
    <property type="match status" value="1"/>
</dbReference>
<feature type="transmembrane region" description="Helical" evidence="2">
    <location>
        <begin position="307"/>
        <end position="326"/>
    </location>
</feature>
<name>A0ABR4PEX5_9HELO</name>
<sequence length="486" mass="56523">MALKTERSLESGEWERIKQEPEWNDSSQERAKKWFEDFLQSSAATKAETKQNPMRRTAYLDGLRGFAAFLVYWNHHQVWAHTPILSDRILESAYGYDKQYYFACLPGIRMFFSGGAIAVAVFFVISGYVLAAKPLSLIHAGSQIKLADNIASALSRRWLRLYLPIIGTTFLYMSSWYAFDIWTPTPETRQSNYRDELWNWYVEFKNFSFIFRTGDNIWMSYNMHVWSIPVEFRGSIIIYTTVLAFSRYSRNTRLWGQLGLIFYFMYIVDGWFGAAFVAGMLLCDLDLLARSNELPRFFYRLEPYKKVIYHVLFVVGILLGGCPSFTSDIERLRNSPGWGYLSYLKPQAVFDYKWFYLFWASVCLVASIPRIPALKSFFESRFCQYLGRISYSFYLVHGPVLWTLGDRLYVATGWAWEVHATNLPDWINILPLSKSGPLGLEPSFLIPQLILLPTTLYVAELTTKFIDEPSVKVSQWVYRKMLASSD</sequence>
<keyword evidence="2" id="KW-1133">Transmembrane helix</keyword>
<protein>
    <submittedName>
        <fullName evidence="4">Acyltransferase</fullName>
    </submittedName>
</protein>
<dbReference type="InterPro" id="IPR002656">
    <property type="entry name" value="Acyl_transf_3_dom"/>
</dbReference>
<evidence type="ECO:0000313" key="5">
    <source>
        <dbReference type="Proteomes" id="UP001629113"/>
    </source>
</evidence>